<proteinExistence type="predicted"/>
<keyword evidence="2" id="KW-1185">Reference proteome</keyword>
<reference evidence="2" key="1">
    <citation type="journal article" date="2019" name="Int. J. Syst. Evol. Microbiol.">
        <title>The Global Catalogue of Microorganisms (GCM) 10K type strain sequencing project: providing services to taxonomists for standard genome sequencing and annotation.</title>
        <authorList>
            <consortium name="The Broad Institute Genomics Platform"/>
            <consortium name="The Broad Institute Genome Sequencing Center for Infectious Disease"/>
            <person name="Wu L."/>
            <person name="Ma J."/>
        </authorList>
    </citation>
    <scope>NUCLEOTIDE SEQUENCE [LARGE SCALE GENOMIC DNA]</scope>
    <source>
        <strain evidence="2">CGMCC 1.11013</strain>
    </source>
</reference>
<dbReference type="EMBL" id="BMEG01000002">
    <property type="protein sequence ID" value="GGD61319.1"/>
    <property type="molecule type" value="Genomic_DNA"/>
</dbReference>
<accession>A0ABQ1R7M1</accession>
<sequence>MSLIVAEISLSEIRTSATASYSNTAQPSGSDPQSQGWVCTVANLPAPTNQLTPLQEAMKRVTDSYANAQQSVAQIQRTITTQITQDLSGVATSLKTAVPGVFA</sequence>
<protein>
    <submittedName>
        <fullName evidence="1">Uncharacterized protein</fullName>
    </submittedName>
</protein>
<name>A0ABQ1R7M1_9BURK</name>
<gene>
    <name evidence="1" type="ORF">GCM10010985_14240</name>
</gene>
<evidence type="ECO:0000313" key="2">
    <source>
        <dbReference type="Proteomes" id="UP000597138"/>
    </source>
</evidence>
<organism evidence="1 2">
    <name type="scientific">Caballeronia grimmiae</name>
    <dbReference type="NCBI Taxonomy" id="1071679"/>
    <lineage>
        <taxon>Bacteria</taxon>
        <taxon>Pseudomonadati</taxon>
        <taxon>Pseudomonadota</taxon>
        <taxon>Betaproteobacteria</taxon>
        <taxon>Burkholderiales</taxon>
        <taxon>Burkholderiaceae</taxon>
        <taxon>Caballeronia</taxon>
    </lineage>
</organism>
<evidence type="ECO:0000313" key="1">
    <source>
        <dbReference type="EMBL" id="GGD61319.1"/>
    </source>
</evidence>
<comment type="caution">
    <text evidence="1">The sequence shown here is derived from an EMBL/GenBank/DDBJ whole genome shotgun (WGS) entry which is preliminary data.</text>
</comment>
<dbReference type="Proteomes" id="UP000597138">
    <property type="component" value="Unassembled WGS sequence"/>
</dbReference>